<comment type="caution">
    <text evidence="2">The sequence shown here is derived from an EMBL/GenBank/DDBJ whole genome shotgun (WGS) entry which is preliminary data.</text>
</comment>
<feature type="chain" id="PRO_5047146942" description="Secreted protein" evidence="1">
    <location>
        <begin position="27"/>
        <end position="90"/>
    </location>
</feature>
<protein>
    <recommendedName>
        <fullName evidence="4">Secreted protein</fullName>
    </recommendedName>
</protein>
<proteinExistence type="predicted"/>
<evidence type="ECO:0008006" key="4">
    <source>
        <dbReference type="Google" id="ProtNLM"/>
    </source>
</evidence>
<dbReference type="EMBL" id="JBHSPA010000056">
    <property type="protein sequence ID" value="MFC5830684.1"/>
    <property type="molecule type" value="Genomic_DNA"/>
</dbReference>
<name>A0ABW1D0C8_9ACTN</name>
<keyword evidence="3" id="KW-1185">Reference proteome</keyword>
<reference evidence="3" key="1">
    <citation type="journal article" date="2019" name="Int. J. Syst. Evol. Microbiol.">
        <title>The Global Catalogue of Microorganisms (GCM) 10K type strain sequencing project: providing services to taxonomists for standard genome sequencing and annotation.</title>
        <authorList>
            <consortium name="The Broad Institute Genomics Platform"/>
            <consortium name="The Broad Institute Genome Sequencing Center for Infectious Disease"/>
            <person name="Wu L."/>
            <person name="Ma J."/>
        </authorList>
    </citation>
    <scope>NUCLEOTIDE SEQUENCE [LARGE SCALE GENOMIC DNA]</scope>
    <source>
        <strain evidence="3">CCUG 53903</strain>
    </source>
</reference>
<evidence type="ECO:0000313" key="2">
    <source>
        <dbReference type="EMBL" id="MFC5830684.1"/>
    </source>
</evidence>
<accession>A0ABW1D0C8</accession>
<evidence type="ECO:0000256" key="1">
    <source>
        <dbReference type="SAM" id="SignalP"/>
    </source>
</evidence>
<feature type="signal peptide" evidence="1">
    <location>
        <begin position="1"/>
        <end position="26"/>
    </location>
</feature>
<gene>
    <name evidence="2" type="ORF">ACFPZ3_43110</name>
</gene>
<dbReference type="Proteomes" id="UP001596058">
    <property type="component" value="Unassembled WGS sequence"/>
</dbReference>
<dbReference type="RefSeq" id="WP_379520166.1">
    <property type="nucleotide sequence ID" value="NZ_JBHSPA010000056.1"/>
</dbReference>
<sequence length="90" mass="9732">MSLVKRLVVGAAIAAAMAVPAAPATAAEGSKLRGAGPSASDSAQIMGGRVGPFRTWQECQRARGEWDIYYGVSLCYHSGPYPDMFWFDWY</sequence>
<organism evidence="2 3">
    <name type="scientific">Nonomuraea insulae</name>
    <dbReference type="NCBI Taxonomy" id="1616787"/>
    <lineage>
        <taxon>Bacteria</taxon>
        <taxon>Bacillati</taxon>
        <taxon>Actinomycetota</taxon>
        <taxon>Actinomycetes</taxon>
        <taxon>Streptosporangiales</taxon>
        <taxon>Streptosporangiaceae</taxon>
        <taxon>Nonomuraea</taxon>
    </lineage>
</organism>
<evidence type="ECO:0000313" key="3">
    <source>
        <dbReference type="Proteomes" id="UP001596058"/>
    </source>
</evidence>
<keyword evidence="1" id="KW-0732">Signal</keyword>